<dbReference type="PROSITE" id="PS51774">
    <property type="entry name" value="NAB"/>
    <property type="match status" value="1"/>
</dbReference>
<evidence type="ECO:0000313" key="6">
    <source>
        <dbReference type="Proteomes" id="UP000596660"/>
    </source>
</evidence>
<evidence type="ECO:0000256" key="1">
    <source>
        <dbReference type="ARBA" id="ARBA00023054"/>
    </source>
</evidence>
<dbReference type="GO" id="GO:0003779">
    <property type="term" value="F:actin binding"/>
    <property type="evidence" value="ECO:0007669"/>
    <property type="project" value="InterPro"/>
</dbReference>
<dbReference type="Pfam" id="PF25014">
    <property type="entry name" value="NET2A"/>
    <property type="match status" value="1"/>
</dbReference>
<proteinExistence type="predicted"/>
<name>A0A803LK51_CHEQI</name>
<accession>A0A803LK51</accession>
<dbReference type="PANTHER" id="PTHR31631:SF3">
    <property type="entry name" value="PROTEIN NETWORKED 2B"/>
    <property type="match status" value="1"/>
</dbReference>
<organism evidence="5 6">
    <name type="scientific">Chenopodium quinoa</name>
    <name type="common">Quinoa</name>
    <dbReference type="NCBI Taxonomy" id="63459"/>
    <lineage>
        <taxon>Eukaryota</taxon>
        <taxon>Viridiplantae</taxon>
        <taxon>Streptophyta</taxon>
        <taxon>Embryophyta</taxon>
        <taxon>Tracheophyta</taxon>
        <taxon>Spermatophyta</taxon>
        <taxon>Magnoliopsida</taxon>
        <taxon>eudicotyledons</taxon>
        <taxon>Gunneridae</taxon>
        <taxon>Pentapetalae</taxon>
        <taxon>Caryophyllales</taxon>
        <taxon>Chenopodiaceae</taxon>
        <taxon>Chenopodioideae</taxon>
        <taxon>Atripliceae</taxon>
        <taxon>Chenopodium</taxon>
    </lineage>
</organism>
<evidence type="ECO:0000256" key="2">
    <source>
        <dbReference type="SAM" id="Coils"/>
    </source>
</evidence>
<feature type="coiled-coil region" evidence="2">
    <location>
        <begin position="484"/>
        <end position="521"/>
    </location>
</feature>
<evidence type="ECO:0000256" key="3">
    <source>
        <dbReference type="SAM" id="MobiDB-lite"/>
    </source>
</evidence>
<evidence type="ECO:0000259" key="4">
    <source>
        <dbReference type="PROSITE" id="PS51774"/>
    </source>
</evidence>
<dbReference type="Pfam" id="PF24918">
    <property type="entry name" value="NET2A_C"/>
    <property type="match status" value="1"/>
</dbReference>
<protein>
    <recommendedName>
        <fullName evidence="4">NAB domain-containing protein</fullName>
    </recommendedName>
</protein>
<dbReference type="InterPro" id="IPR011684">
    <property type="entry name" value="NAB"/>
</dbReference>
<feature type="compositionally biased region" description="Basic and acidic residues" evidence="3">
    <location>
        <begin position="714"/>
        <end position="729"/>
    </location>
</feature>
<keyword evidence="1 2" id="KW-0175">Coiled coil</keyword>
<feature type="compositionally biased region" description="Basic and acidic residues" evidence="3">
    <location>
        <begin position="564"/>
        <end position="579"/>
    </location>
</feature>
<dbReference type="InterPro" id="IPR056888">
    <property type="entry name" value="NET2A-D/KIP1-like_dom"/>
</dbReference>
<evidence type="ECO:0000313" key="5">
    <source>
        <dbReference type="EnsemblPlants" id="AUR62014348-RA:cds"/>
    </source>
</evidence>
<feature type="domain" description="NAB" evidence="4">
    <location>
        <begin position="107"/>
        <end position="188"/>
    </location>
</feature>
<dbReference type="InterPro" id="IPR056889">
    <property type="entry name" value="NET2A-D/KIP1-like_C"/>
</dbReference>
<dbReference type="PANTHER" id="PTHR31631">
    <property type="entry name" value="PROTEIN NETWORKED 2D"/>
    <property type="match status" value="1"/>
</dbReference>
<sequence length="1017" mass="116289">MFKDKSVASNTWRGIMSSVDIVRKGVNMAVGNGGRTFFWHHRWATKAPLLESAHPEPPISIQDSTIKEMWDQHTGWKFELFVDFLPREILGEIASHDLVEDEEAADEIYWNGSASGGFTLKSALDIIRNDMEEKVQFMLKIIDQEGDSFAKRAEMYYKKRPELVGSVEESYRAYRALAERFDHLSKDLQSANRTIATAFPEQVQLSMESDDEDSLAGSTSTSPSPDSLSMRNSSPKNLPKPPKLPTPRMANAKAQAMLATRREQLRKNLTTSGTVLTANSGLSKEEAFKEIDTYEKEILIMQTEKEFMKSSYENALAKFLELESKITDSQTKIGNLQDEFGFGAVIEDYEARNLMEGSALRSCAKALAKLQEEQEKSIYEVKDEYNRIKEAHDRIEALKKYCGQNEESSKEGSIMGSSLKETIVSIEIEDGTDNVDALRENIRAQLKLDSSTAFTEPEMAEKIDNLADKVVSLEATVCSQNALVKRLRQEIDRLLGHIESLEEQKQRLQEDSVMRNRLRELEEELIKVKNYNKVVADKNSSIDAEITGASCKLDHLQEKLHDVKPYEGAEENNSEKESYSSDTEPQNEMKEVEEEEEKQDISRTAESTIETEIQIGEEDGLNWRQLYMNNMEERERILVEEYSIILRDYKDIKIKLSEMEKKHRDNIFELASHVRELRNTVAAKDEEIQMLRNKLSALKGNGDGNTDLWLEEHGGMKPEDQSENKEFHHLGPSSHSTEPERKPLFYHLYGEDVVINETVEDNENEYENIASPSNELVKKVNINLVTKTRSVSRTEGRLRSELDNLLEANLDFWLRFSTAFHQIQKFQTTITDLQAEIAKLKQTQENGVCDKAQHQAKSDARPLYKHLREIQTELTLWLEHSGVFQEELRSRFSSLNNIQNEITKLWKTNSKEENGLSDYQSAKFQGEILNMKHENSKVAEELQAGVNRVKALKFEIGKALVKLDKELRLSDSKGCVTNPPIKPRIPLHTFLFGTKLKKYKKPPTQSMFACVTNRSLC</sequence>
<dbReference type="Pfam" id="PF07765">
    <property type="entry name" value="KIP1"/>
    <property type="match status" value="1"/>
</dbReference>
<dbReference type="EnsemblPlants" id="AUR62014348-RA">
    <property type="protein sequence ID" value="AUR62014348-RA:cds"/>
    <property type="gene ID" value="AUR62014348"/>
</dbReference>
<reference evidence="5" key="2">
    <citation type="submission" date="2021-03" db="UniProtKB">
        <authorList>
            <consortium name="EnsemblPlants"/>
        </authorList>
    </citation>
    <scope>IDENTIFICATION</scope>
</reference>
<dbReference type="OMA" id="WEFENEI"/>
<dbReference type="Proteomes" id="UP000596660">
    <property type="component" value="Unplaced"/>
</dbReference>
<feature type="compositionally biased region" description="Low complexity" evidence="3">
    <location>
        <begin position="218"/>
        <end position="237"/>
    </location>
</feature>
<reference evidence="5" key="1">
    <citation type="journal article" date="2017" name="Nature">
        <title>The genome of Chenopodium quinoa.</title>
        <authorList>
            <person name="Jarvis D.E."/>
            <person name="Ho Y.S."/>
            <person name="Lightfoot D.J."/>
            <person name="Schmoeckel S.M."/>
            <person name="Li B."/>
            <person name="Borm T.J.A."/>
            <person name="Ohyanagi H."/>
            <person name="Mineta K."/>
            <person name="Michell C.T."/>
            <person name="Saber N."/>
            <person name="Kharbatia N.M."/>
            <person name="Rupper R.R."/>
            <person name="Sharp A.R."/>
            <person name="Dally N."/>
            <person name="Boughton B.A."/>
            <person name="Woo Y.H."/>
            <person name="Gao G."/>
            <person name="Schijlen E.G.W.M."/>
            <person name="Guo X."/>
            <person name="Momin A.A."/>
            <person name="Negrao S."/>
            <person name="Al-Babili S."/>
            <person name="Gehring C."/>
            <person name="Roessner U."/>
            <person name="Jung C."/>
            <person name="Murphy K."/>
            <person name="Arold S.T."/>
            <person name="Gojobori T."/>
            <person name="van der Linden C.G."/>
            <person name="van Loo E.N."/>
            <person name="Jellen E.N."/>
            <person name="Maughan P.J."/>
            <person name="Tester M."/>
        </authorList>
    </citation>
    <scope>NUCLEOTIDE SEQUENCE [LARGE SCALE GENOMIC DNA]</scope>
    <source>
        <strain evidence="5">cv. PI 614886</strain>
    </source>
</reference>
<feature type="coiled-coil region" evidence="2">
    <location>
        <begin position="674"/>
        <end position="701"/>
    </location>
</feature>
<feature type="region of interest" description="Disordered" evidence="3">
    <location>
        <begin position="714"/>
        <end position="739"/>
    </location>
</feature>
<feature type="region of interest" description="Disordered" evidence="3">
    <location>
        <begin position="564"/>
        <end position="609"/>
    </location>
</feature>
<feature type="region of interest" description="Disordered" evidence="3">
    <location>
        <begin position="201"/>
        <end position="252"/>
    </location>
</feature>
<dbReference type="Gramene" id="AUR62014348-RA">
    <property type="protein sequence ID" value="AUR62014348-RA:cds"/>
    <property type="gene ID" value="AUR62014348"/>
</dbReference>
<keyword evidence="6" id="KW-1185">Reference proteome</keyword>
<dbReference type="AlphaFoldDB" id="A0A803LK51"/>